<dbReference type="EMBL" id="MSIF01000016">
    <property type="protein sequence ID" value="OLF07394.1"/>
    <property type="molecule type" value="Genomic_DNA"/>
</dbReference>
<dbReference type="AlphaFoldDB" id="A0A7Z0WHJ6"/>
<feature type="region of interest" description="Disordered" evidence="1">
    <location>
        <begin position="1"/>
        <end position="51"/>
    </location>
</feature>
<protein>
    <submittedName>
        <fullName evidence="2">Uncharacterized protein</fullName>
    </submittedName>
</protein>
<keyword evidence="3" id="KW-1185">Reference proteome</keyword>
<sequence>MVTDLEIVEPDQLLDTALAPRRSAEPGPGRGVRAGQRRPAHERVDAHEATDDPLVAEIWGDVRTAEARLSGVTRRN</sequence>
<evidence type="ECO:0000313" key="2">
    <source>
        <dbReference type="EMBL" id="OLF07394.1"/>
    </source>
</evidence>
<dbReference type="Proteomes" id="UP000185696">
    <property type="component" value="Unassembled WGS sequence"/>
</dbReference>
<reference evidence="2 3" key="1">
    <citation type="submission" date="2016-12" db="EMBL/GenBank/DDBJ databases">
        <title>The draft genome sequence of Actinophytocola xinjiangensis.</title>
        <authorList>
            <person name="Wang W."/>
            <person name="Yuan L."/>
        </authorList>
    </citation>
    <scope>NUCLEOTIDE SEQUENCE [LARGE SCALE GENOMIC DNA]</scope>
    <source>
        <strain evidence="2 3">CGMCC 4.4663</strain>
    </source>
</reference>
<organism evidence="2 3">
    <name type="scientific">Actinophytocola xinjiangensis</name>
    <dbReference type="NCBI Taxonomy" id="485602"/>
    <lineage>
        <taxon>Bacteria</taxon>
        <taxon>Bacillati</taxon>
        <taxon>Actinomycetota</taxon>
        <taxon>Actinomycetes</taxon>
        <taxon>Pseudonocardiales</taxon>
        <taxon>Pseudonocardiaceae</taxon>
    </lineage>
</organism>
<accession>A0A7Z0WHJ6</accession>
<evidence type="ECO:0000256" key="1">
    <source>
        <dbReference type="SAM" id="MobiDB-lite"/>
    </source>
</evidence>
<evidence type="ECO:0000313" key="3">
    <source>
        <dbReference type="Proteomes" id="UP000185696"/>
    </source>
</evidence>
<proteinExistence type="predicted"/>
<comment type="caution">
    <text evidence="2">The sequence shown here is derived from an EMBL/GenBank/DDBJ whole genome shotgun (WGS) entry which is preliminary data.</text>
</comment>
<gene>
    <name evidence="2" type="ORF">BLA60_27930</name>
</gene>
<name>A0A7Z0WHJ6_9PSEU</name>
<feature type="compositionally biased region" description="Basic and acidic residues" evidence="1">
    <location>
        <begin position="39"/>
        <end position="50"/>
    </location>
</feature>